<proteinExistence type="predicted"/>
<sequence>MATAHRLAHLVNSEESMRNFRTKYLVPDDIRLRYYSVNDLPLLNQDEILISVMSIVEGGVRFPLHPLLIDFLQTVNACPGQLSINVFRIVMGVVALNRLLKINLRTKDILYVYSYTCPGSESNTSCHLKAKYVNTKLVTTLPSSNKGYDNDWLVVSRNWFSDGSSCRNKFGRPVSSRLNIPATIANLEDLTKALNTNICVDRFGQLRAAHLLLKYQPLIGNFLEGPTVPWSQETPVEPSVLFVAQPASSTPQVDQPDLIPTREVSEMALVDIFKVIGKKSKGASSSKSKGKAKLAVQPRRSRRAVFEAITLEQPKTGEDLSSAKASEQSELPPVVEDVEAEVAQALTRASCLLEDSKVWDDMSSGRMFRHISRGLVMAAQGVHAAEARISGFHQHLKDKEAEHEKAMSNVLANAANNYGTLEKKHFELTNLMKDAEEKARTESECRERVEAELVQLKDKIKTLESECIRLIGEAREEGKREGKAEGKQLILEEVKEQIRAVYNRSFQDGWKAALKKVDDKEDAEGEEDEEEEDEVQEVGDVEANPVLIPADNHPTSASSTPVDSVPITTEDPPAPVDSAPPTET</sequence>
<evidence type="ECO:0000256" key="1">
    <source>
        <dbReference type="SAM" id="Coils"/>
    </source>
</evidence>
<dbReference type="AlphaFoldDB" id="A0A2N9I0M1"/>
<feature type="compositionally biased region" description="Polar residues" evidence="2">
    <location>
        <begin position="553"/>
        <end position="562"/>
    </location>
</feature>
<gene>
    <name evidence="3" type="ORF">FSB_LOCUS45446</name>
</gene>
<name>A0A2N9I0M1_FAGSY</name>
<evidence type="ECO:0000256" key="2">
    <source>
        <dbReference type="SAM" id="MobiDB-lite"/>
    </source>
</evidence>
<feature type="region of interest" description="Disordered" evidence="2">
    <location>
        <begin position="516"/>
        <end position="584"/>
    </location>
</feature>
<accession>A0A2N9I0M1</accession>
<evidence type="ECO:0000313" key="3">
    <source>
        <dbReference type="EMBL" id="SPD17564.1"/>
    </source>
</evidence>
<reference evidence="3" key="1">
    <citation type="submission" date="2018-02" db="EMBL/GenBank/DDBJ databases">
        <authorList>
            <person name="Cohen D.B."/>
            <person name="Kent A.D."/>
        </authorList>
    </citation>
    <scope>NUCLEOTIDE SEQUENCE</scope>
</reference>
<organism evidence="3">
    <name type="scientific">Fagus sylvatica</name>
    <name type="common">Beechnut</name>
    <dbReference type="NCBI Taxonomy" id="28930"/>
    <lineage>
        <taxon>Eukaryota</taxon>
        <taxon>Viridiplantae</taxon>
        <taxon>Streptophyta</taxon>
        <taxon>Embryophyta</taxon>
        <taxon>Tracheophyta</taxon>
        <taxon>Spermatophyta</taxon>
        <taxon>Magnoliopsida</taxon>
        <taxon>eudicotyledons</taxon>
        <taxon>Gunneridae</taxon>
        <taxon>Pentapetalae</taxon>
        <taxon>rosids</taxon>
        <taxon>fabids</taxon>
        <taxon>Fagales</taxon>
        <taxon>Fagaceae</taxon>
        <taxon>Fagus</taxon>
    </lineage>
</organism>
<keyword evidence="1" id="KW-0175">Coiled coil</keyword>
<feature type="coiled-coil region" evidence="1">
    <location>
        <begin position="418"/>
        <end position="473"/>
    </location>
</feature>
<dbReference type="EMBL" id="OIVN01004458">
    <property type="protein sequence ID" value="SPD17564.1"/>
    <property type="molecule type" value="Genomic_DNA"/>
</dbReference>
<protein>
    <submittedName>
        <fullName evidence="3">Uncharacterized protein</fullName>
    </submittedName>
</protein>
<feature type="compositionally biased region" description="Acidic residues" evidence="2">
    <location>
        <begin position="520"/>
        <end position="540"/>
    </location>
</feature>